<gene>
    <name evidence="1" type="ORF">FA95DRAFT_1597019</name>
</gene>
<evidence type="ECO:0000313" key="1">
    <source>
        <dbReference type="EMBL" id="KAI0045071.1"/>
    </source>
</evidence>
<proteinExistence type="predicted"/>
<dbReference type="EMBL" id="MU275962">
    <property type="protein sequence ID" value="KAI0045071.1"/>
    <property type="molecule type" value="Genomic_DNA"/>
</dbReference>
<organism evidence="1 2">
    <name type="scientific">Auriscalpium vulgare</name>
    <dbReference type="NCBI Taxonomy" id="40419"/>
    <lineage>
        <taxon>Eukaryota</taxon>
        <taxon>Fungi</taxon>
        <taxon>Dikarya</taxon>
        <taxon>Basidiomycota</taxon>
        <taxon>Agaricomycotina</taxon>
        <taxon>Agaricomycetes</taxon>
        <taxon>Russulales</taxon>
        <taxon>Auriscalpiaceae</taxon>
        <taxon>Auriscalpium</taxon>
    </lineage>
</organism>
<reference evidence="1" key="1">
    <citation type="submission" date="2021-02" db="EMBL/GenBank/DDBJ databases">
        <authorList>
            <consortium name="DOE Joint Genome Institute"/>
            <person name="Ahrendt S."/>
            <person name="Looney B.P."/>
            <person name="Miyauchi S."/>
            <person name="Morin E."/>
            <person name="Drula E."/>
            <person name="Courty P.E."/>
            <person name="Chicoki N."/>
            <person name="Fauchery L."/>
            <person name="Kohler A."/>
            <person name="Kuo A."/>
            <person name="Labutti K."/>
            <person name="Pangilinan J."/>
            <person name="Lipzen A."/>
            <person name="Riley R."/>
            <person name="Andreopoulos W."/>
            <person name="He G."/>
            <person name="Johnson J."/>
            <person name="Barry K.W."/>
            <person name="Grigoriev I.V."/>
            <person name="Nagy L."/>
            <person name="Hibbett D."/>
            <person name="Henrissat B."/>
            <person name="Matheny P.B."/>
            <person name="Labbe J."/>
            <person name="Martin F."/>
        </authorList>
    </citation>
    <scope>NUCLEOTIDE SEQUENCE</scope>
    <source>
        <strain evidence="1">FP105234-sp</strain>
    </source>
</reference>
<accession>A0ACB8RLK4</accession>
<evidence type="ECO:0000313" key="2">
    <source>
        <dbReference type="Proteomes" id="UP000814033"/>
    </source>
</evidence>
<sequence length="198" mass="22748">MAEPRIYITPYDEGIHKQRSSEEYEQLGLEPQLEHCARCHRSFYDVDNTPASCMIPHIFDVSSETVDPATRDKRYVSACCGPSVILVNEYETYNYASSTAEMCVQGYHTPEHRDVYYCEVNILPCKLDLVDGDYYCNRRAVDVLDGHPNLFAWDVDTDDYEDIWLGVGMVLDQGELVLRDSRNLKTVKEPEKGINAKY</sequence>
<comment type="caution">
    <text evidence="1">The sequence shown here is derived from an EMBL/GenBank/DDBJ whole genome shotgun (WGS) entry which is preliminary data.</text>
</comment>
<name>A0ACB8RLK4_9AGAM</name>
<protein>
    <submittedName>
        <fullName evidence="1">Uncharacterized protein</fullName>
    </submittedName>
</protein>
<reference evidence="1" key="2">
    <citation type="journal article" date="2022" name="New Phytol.">
        <title>Evolutionary transition to the ectomycorrhizal habit in the genomes of a hyperdiverse lineage of mushroom-forming fungi.</title>
        <authorList>
            <person name="Looney B."/>
            <person name="Miyauchi S."/>
            <person name="Morin E."/>
            <person name="Drula E."/>
            <person name="Courty P.E."/>
            <person name="Kohler A."/>
            <person name="Kuo A."/>
            <person name="LaButti K."/>
            <person name="Pangilinan J."/>
            <person name="Lipzen A."/>
            <person name="Riley R."/>
            <person name="Andreopoulos W."/>
            <person name="He G."/>
            <person name="Johnson J."/>
            <person name="Nolan M."/>
            <person name="Tritt A."/>
            <person name="Barry K.W."/>
            <person name="Grigoriev I.V."/>
            <person name="Nagy L.G."/>
            <person name="Hibbett D."/>
            <person name="Henrissat B."/>
            <person name="Matheny P.B."/>
            <person name="Labbe J."/>
            <person name="Martin F.M."/>
        </authorList>
    </citation>
    <scope>NUCLEOTIDE SEQUENCE</scope>
    <source>
        <strain evidence="1">FP105234-sp</strain>
    </source>
</reference>
<dbReference type="Proteomes" id="UP000814033">
    <property type="component" value="Unassembled WGS sequence"/>
</dbReference>
<keyword evidence="2" id="KW-1185">Reference proteome</keyword>